<gene>
    <name evidence="2" type="ORF">SAMN04488563_3726</name>
</gene>
<dbReference type="RefSeq" id="WP_152691145.1">
    <property type="nucleotide sequence ID" value="NZ_LBMC01000096.1"/>
</dbReference>
<sequence>MGTDGATRRPAAVRLAGRAGRVLAGGAGLAIRALTPGLPATPGTRTPDGLAAPPPPPGENDHQTAIVQVAAVRLGEAALGVAALTSRRVLDVAAGVAMPVEAAAAMVVRAGGAVAGRTGLARRIDGLARVGREEQRRNERAAALLLRSAWRRSVHRVVAETDLDAVVDAVLAEVDLDAIVSGLDVDAVVARVDLNAVVDRLGVPDLVERVLDDIDLSRIVRESSAGMAAETVDAVRVRSAGADRAINGFVDRVVLRRPPRNGARVPPGPADGTGRAPP</sequence>
<feature type="region of interest" description="Disordered" evidence="1">
    <location>
        <begin position="36"/>
        <end position="62"/>
    </location>
</feature>
<evidence type="ECO:0000313" key="3">
    <source>
        <dbReference type="Proteomes" id="UP000182977"/>
    </source>
</evidence>
<dbReference type="Proteomes" id="UP000182977">
    <property type="component" value="Chromosome I"/>
</dbReference>
<proteinExistence type="predicted"/>
<organism evidence="2 3">
    <name type="scientific">Jiangella alkaliphila</name>
    <dbReference type="NCBI Taxonomy" id="419479"/>
    <lineage>
        <taxon>Bacteria</taxon>
        <taxon>Bacillati</taxon>
        <taxon>Actinomycetota</taxon>
        <taxon>Actinomycetes</taxon>
        <taxon>Jiangellales</taxon>
        <taxon>Jiangellaceae</taxon>
        <taxon>Jiangella</taxon>
    </lineage>
</organism>
<name>A0A1H2KE22_9ACTN</name>
<feature type="region of interest" description="Disordered" evidence="1">
    <location>
        <begin position="258"/>
        <end position="278"/>
    </location>
</feature>
<evidence type="ECO:0000256" key="1">
    <source>
        <dbReference type="SAM" id="MobiDB-lite"/>
    </source>
</evidence>
<keyword evidence="3" id="KW-1185">Reference proteome</keyword>
<dbReference type="AlphaFoldDB" id="A0A1H2KE22"/>
<reference evidence="3" key="1">
    <citation type="submission" date="2016-10" db="EMBL/GenBank/DDBJ databases">
        <authorList>
            <person name="Varghese N."/>
            <person name="Submissions S."/>
        </authorList>
    </citation>
    <scope>NUCLEOTIDE SEQUENCE [LARGE SCALE GENOMIC DNA]</scope>
    <source>
        <strain evidence="3">DSM 45079</strain>
    </source>
</reference>
<dbReference type="EMBL" id="LT629791">
    <property type="protein sequence ID" value="SDU66914.1"/>
    <property type="molecule type" value="Genomic_DNA"/>
</dbReference>
<dbReference type="STRING" id="419479.SAMN04488563_3726"/>
<protein>
    <submittedName>
        <fullName evidence="2">Uncharacterized protein</fullName>
    </submittedName>
</protein>
<accession>A0A1H2KE22</accession>
<evidence type="ECO:0000313" key="2">
    <source>
        <dbReference type="EMBL" id="SDU66914.1"/>
    </source>
</evidence>
<dbReference type="OrthoDB" id="5198439at2"/>